<keyword evidence="2" id="KW-0723">Serine/threonine-protein kinase</keyword>
<sequence>MTLETIHATCVVIGSAGVLIRGSSGSGKSNLGEELVDRATARGRFAAFVSDDYCLGEAANGRLVVRPPEPLAGLWERRGEGIVRVCHEPAAIARLLVDLAPVGDIDRLPEAGIASERILGVALPVIRLPEGRESLDARRVLRWVFEGPPQLVEG</sequence>
<dbReference type="Gene3D" id="3.40.50.300">
    <property type="entry name" value="P-loop containing nucleotide triphosphate hydrolases"/>
    <property type="match status" value="1"/>
</dbReference>
<dbReference type="InterPro" id="IPR027417">
    <property type="entry name" value="P-loop_NTPase"/>
</dbReference>
<evidence type="ECO:0000313" key="2">
    <source>
        <dbReference type="EMBL" id="MXN66869.1"/>
    </source>
</evidence>
<evidence type="ECO:0000259" key="1">
    <source>
        <dbReference type="Pfam" id="PF07475"/>
    </source>
</evidence>
<dbReference type="GO" id="GO:0005524">
    <property type="term" value="F:ATP binding"/>
    <property type="evidence" value="ECO:0007669"/>
    <property type="project" value="InterPro"/>
</dbReference>
<organism evidence="2 3">
    <name type="scientific">Stappia sediminis</name>
    <dbReference type="NCBI Taxonomy" id="2692190"/>
    <lineage>
        <taxon>Bacteria</taxon>
        <taxon>Pseudomonadati</taxon>
        <taxon>Pseudomonadota</taxon>
        <taxon>Alphaproteobacteria</taxon>
        <taxon>Hyphomicrobiales</taxon>
        <taxon>Stappiaceae</taxon>
        <taxon>Stappia</taxon>
    </lineage>
</organism>
<dbReference type="GO" id="GO:0006109">
    <property type="term" value="P:regulation of carbohydrate metabolic process"/>
    <property type="evidence" value="ECO:0007669"/>
    <property type="project" value="InterPro"/>
</dbReference>
<feature type="domain" description="HPr kinase/phosphorylase C-terminal" evidence="1">
    <location>
        <begin position="5"/>
        <end position="86"/>
    </location>
</feature>
<dbReference type="GO" id="GO:0004674">
    <property type="term" value="F:protein serine/threonine kinase activity"/>
    <property type="evidence" value="ECO:0007669"/>
    <property type="project" value="UniProtKB-KW"/>
</dbReference>
<name>A0A7X3S9H9_9HYPH</name>
<gene>
    <name evidence="2" type="ORF">GR183_18295</name>
</gene>
<accession>A0A7X3S9H9</accession>
<dbReference type="Pfam" id="PF07475">
    <property type="entry name" value="Hpr_kinase_C"/>
    <property type="match status" value="1"/>
</dbReference>
<dbReference type="GO" id="GO:0000155">
    <property type="term" value="F:phosphorelay sensor kinase activity"/>
    <property type="evidence" value="ECO:0007669"/>
    <property type="project" value="InterPro"/>
</dbReference>
<keyword evidence="2" id="KW-0808">Transferase</keyword>
<keyword evidence="2" id="KW-0418">Kinase</keyword>
<evidence type="ECO:0000313" key="3">
    <source>
        <dbReference type="Proteomes" id="UP000433101"/>
    </source>
</evidence>
<dbReference type="RefSeq" id="WP_160777101.1">
    <property type="nucleotide sequence ID" value="NZ_WUMV01000008.1"/>
</dbReference>
<comment type="caution">
    <text evidence="2">The sequence shown here is derived from an EMBL/GenBank/DDBJ whole genome shotgun (WGS) entry which is preliminary data.</text>
</comment>
<protein>
    <submittedName>
        <fullName evidence="2">Serine/threonine protein kinase</fullName>
    </submittedName>
</protein>
<dbReference type="AlphaFoldDB" id="A0A7X3S9H9"/>
<dbReference type="InterPro" id="IPR011104">
    <property type="entry name" value="Hpr_kin/Pase_C"/>
</dbReference>
<reference evidence="2 3" key="1">
    <citation type="submission" date="2019-12" db="EMBL/GenBank/DDBJ databases">
        <authorList>
            <person name="Li M."/>
        </authorList>
    </citation>
    <scope>NUCLEOTIDE SEQUENCE [LARGE SCALE GENOMIC DNA]</scope>
    <source>
        <strain evidence="2 3">GBMRC 2046</strain>
    </source>
</reference>
<dbReference type="Proteomes" id="UP000433101">
    <property type="component" value="Unassembled WGS sequence"/>
</dbReference>
<proteinExistence type="predicted"/>
<keyword evidence="3" id="KW-1185">Reference proteome</keyword>
<dbReference type="SUPFAM" id="SSF53795">
    <property type="entry name" value="PEP carboxykinase-like"/>
    <property type="match status" value="1"/>
</dbReference>
<dbReference type="EMBL" id="WUMV01000008">
    <property type="protein sequence ID" value="MXN66869.1"/>
    <property type="molecule type" value="Genomic_DNA"/>
</dbReference>